<proteinExistence type="predicted"/>
<dbReference type="EMBL" id="QJKJ01001842">
    <property type="protein sequence ID" value="RDY05626.1"/>
    <property type="molecule type" value="Genomic_DNA"/>
</dbReference>
<feature type="non-terminal residue" evidence="2">
    <location>
        <position position="1"/>
    </location>
</feature>
<sequence length="378" mass="42272">MAIVVEDGIIESRPCLISVLISIVFQPPSFTVFESETEIVCLYGVRLHSAETKPDYLCRDHLGSVSTESDSASAEEKSETESVRFHQSESTLSRDCVRFTSAKGESAQSLQRASRHSTLDFFVSLLFSFIWSITLMHSDTSNVPNSSDLDHAAPGSNGKGNKLYIVVVMYQPWYPQYPEWDGAWSYENYPSKPTVLPKFYGFARNTHHFDNGGSTASSERNEIVVDDNKRFEGYIDGCGMCGSVGHSFNDCPILQEPPPLLRPQSVQESSLEDLIKQLSMNNIQFRKNVSATQQPVQQLNNSPSLEDLVQQFQQNNVQFQQNIIAIVQELTAQIGQLATTINQLQFKDSGQVPSQVILSPQENISDIIMKSDMELPQQ</sequence>
<evidence type="ECO:0000256" key="1">
    <source>
        <dbReference type="SAM" id="MobiDB-lite"/>
    </source>
</evidence>
<dbReference type="OrthoDB" id="1436830at2759"/>
<evidence type="ECO:0000313" key="2">
    <source>
        <dbReference type="EMBL" id="RDY05626.1"/>
    </source>
</evidence>
<protein>
    <submittedName>
        <fullName evidence="2">Uncharacterized protein</fullName>
    </submittedName>
</protein>
<dbReference type="Proteomes" id="UP000257109">
    <property type="component" value="Unassembled WGS sequence"/>
</dbReference>
<evidence type="ECO:0000313" key="3">
    <source>
        <dbReference type="Proteomes" id="UP000257109"/>
    </source>
</evidence>
<accession>A0A371HS68</accession>
<organism evidence="2 3">
    <name type="scientific">Mucuna pruriens</name>
    <name type="common">Velvet bean</name>
    <name type="synonym">Dolichos pruriens</name>
    <dbReference type="NCBI Taxonomy" id="157652"/>
    <lineage>
        <taxon>Eukaryota</taxon>
        <taxon>Viridiplantae</taxon>
        <taxon>Streptophyta</taxon>
        <taxon>Embryophyta</taxon>
        <taxon>Tracheophyta</taxon>
        <taxon>Spermatophyta</taxon>
        <taxon>Magnoliopsida</taxon>
        <taxon>eudicotyledons</taxon>
        <taxon>Gunneridae</taxon>
        <taxon>Pentapetalae</taxon>
        <taxon>rosids</taxon>
        <taxon>fabids</taxon>
        <taxon>Fabales</taxon>
        <taxon>Fabaceae</taxon>
        <taxon>Papilionoideae</taxon>
        <taxon>50 kb inversion clade</taxon>
        <taxon>NPAAA clade</taxon>
        <taxon>indigoferoid/millettioid clade</taxon>
        <taxon>Phaseoleae</taxon>
        <taxon>Mucuna</taxon>
    </lineage>
</organism>
<gene>
    <name evidence="2" type="ORF">CR513_10514</name>
</gene>
<feature type="region of interest" description="Disordered" evidence="1">
    <location>
        <begin position="68"/>
        <end position="87"/>
    </location>
</feature>
<reference evidence="2" key="1">
    <citation type="submission" date="2018-05" db="EMBL/GenBank/DDBJ databases">
        <title>Draft genome of Mucuna pruriens seed.</title>
        <authorList>
            <person name="Nnadi N.E."/>
            <person name="Vos R."/>
            <person name="Hasami M.H."/>
            <person name="Devisetty U.K."/>
            <person name="Aguiy J.C."/>
        </authorList>
    </citation>
    <scope>NUCLEOTIDE SEQUENCE [LARGE SCALE GENOMIC DNA]</scope>
    <source>
        <strain evidence="2">JCA_2017</strain>
    </source>
</reference>
<keyword evidence="3" id="KW-1185">Reference proteome</keyword>
<feature type="compositionally biased region" description="Basic and acidic residues" evidence="1">
    <location>
        <begin position="74"/>
        <end position="87"/>
    </location>
</feature>
<name>A0A371HS68_MUCPR</name>
<dbReference type="AlphaFoldDB" id="A0A371HS68"/>
<comment type="caution">
    <text evidence="2">The sequence shown here is derived from an EMBL/GenBank/DDBJ whole genome shotgun (WGS) entry which is preliminary data.</text>
</comment>